<feature type="transmembrane region" description="Helical" evidence="2">
    <location>
        <begin position="476"/>
        <end position="497"/>
    </location>
</feature>
<accession>A0ABP0JP69</accession>
<name>A0ABP0JP69_9DINO</name>
<feature type="transmembrane region" description="Helical" evidence="2">
    <location>
        <begin position="593"/>
        <end position="616"/>
    </location>
</feature>
<feature type="region of interest" description="Disordered" evidence="1">
    <location>
        <begin position="890"/>
        <end position="914"/>
    </location>
</feature>
<feature type="transmembrane region" description="Helical" evidence="2">
    <location>
        <begin position="509"/>
        <end position="530"/>
    </location>
</feature>
<evidence type="ECO:0000256" key="1">
    <source>
        <dbReference type="SAM" id="MobiDB-lite"/>
    </source>
</evidence>
<feature type="transmembrane region" description="Helical" evidence="2">
    <location>
        <begin position="75"/>
        <end position="99"/>
    </location>
</feature>
<feature type="compositionally biased region" description="Pro residues" evidence="1">
    <location>
        <begin position="897"/>
        <end position="910"/>
    </location>
</feature>
<feature type="transmembrane region" description="Helical" evidence="2">
    <location>
        <begin position="550"/>
        <end position="573"/>
    </location>
</feature>
<dbReference type="Proteomes" id="UP001642484">
    <property type="component" value="Unassembled WGS sequence"/>
</dbReference>
<evidence type="ECO:0000313" key="3">
    <source>
        <dbReference type="EMBL" id="CAK9016244.1"/>
    </source>
</evidence>
<reference evidence="3 4" key="1">
    <citation type="submission" date="2024-02" db="EMBL/GenBank/DDBJ databases">
        <authorList>
            <person name="Chen Y."/>
            <person name="Shah S."/>
            <person name="Dougan E. K."/>
            <person name="Thang M."/>
            <person name="Chan C."/>
        </authorList>
    </citation>
    <scope>NUCLEOTIDE SEQUENCE [LARGE SCALE GENOMIC DNA]</scope>
</reference>
<protein>
    <submittedName>
        <fullName evidence="3">Uncharacterized protein</fullName>
    </submittedName>
</protein>
<keyword evidence="2" id="KW-1133">Transmembrane helix</keyword>
<feature type="transmembrane region" description="Helical" evidence="2">
    <location>
        <begin position="12"/>
        <end position="31"/>
    </location>
</feature>
<evidence type="ECO:0000256" key="2">
    <source>
        <dbReference type="SAM" id="Phobius"/>
    </source>
</evidence>
<keyword evidence="2" id="KW-0812">Transmembrane</keyword>
<comment type="caution">
    <text evidence="3">The sequence shown here is derived from an EMBL/GenBank/DDBJ whole genome shotgun (WGS) entry which is preliminary data.</text>
</comment>
<dbReference type="EMBL" id="CAXAMN010006025">
    <property type="protein sequence ID" value="CAK9016244.1"/>
    <property type="molecule type" value="Genomic_DNA"/>
</dbReference>
<proteinExistence type="predicted"/>
<sequence>MECYQYLRRCAHAGWFSLGMGLAVLISWILGRRECTSARTKCLLQEELVRNHTCMQNKTAMFRSAVASSTTLSTVVYAIGGGVVGLIAIVLIVGLALHLQERWHSASYKRLISSALMHQTRCHASVPEKRRNWKPLRWQAHIFSCSALRKICFLDLDMVNITGVGLTLYRSTMVLFLGTAVLCRIGNGVSAKFLTYIEKDWCQREFSSAEATSIWVELAEERALALMRLYIVISLLHLYHLYRQGARRDEFDRTHAEMSDYAFMAFGFPQTATQSSIVEYLKHSLRSLKVEDMHWRPDIIGVSIGYDFRDQSKLIEHLVEEHLIDVAARRSLSETSDSDESGSCHSSGSECSAILPASLEQQRATALELAGLAPESSDGVDHALEVLRSIPNSGAVIIVWKWPCEAVEILQRVQQCLHENKFEEKHSINLRPMPCEPPSIIWTNFATHLFEPIGSAFTLCGLRMKCFLIVRQRKMLAANALIVSAFVLMLVLYYLLYKLVYGKGQYPEQILTTIVTCCCAVGNILLNQLVWFASQQVGYRVKTHTDTFVLTWYAVVVLTNMCFNFFVICWTTGPVPQEPLAAIQFESALASRLVAFLRGSLISYAIWPLYYLFYWLKGFVQVLYLHLSQDRSGLTQTRCKWMAESAAEPPEWYMQYDYAGIVVLEATSFMCLFIFGFDSWRVFTWDVMWVCGMYFLNKYIYLGLSKETFYTSRNLDTSALEMMTLSLGILGGCVCHWGFRAGQPVMFILAVAIISLLYLWAFDRILSNPSHKGLGERVWYDDLPYEQLERMYSFNWFNVNPVHMMRILHGVDQREQRSGFHQQVVWQHGRGYLQPDLCFDYDGALRDPAESAEVESVEDISAASMLVDPPRNAGRLDLTMVDLATHLRMSNTSDASPPLPAPAVPPPPPTSTWSPSLESNLGIVNSI</sequence>
<feature type="transmembrane region" description="Helical" evidence="2">
    <location>
        <begin position="441"/>
        <end position="464"/>
    </location>
</feature>
<feature type="transmembrane region" description="Helical" evidence="2">
    <location>
        <begin position="658"/>
        <end position="677"/>
    </location>
</feature>
<organism evidence="3 4">
    <name type="scientific">Durusdinium trenchii</name>
    <dbReference type="NCBI Taxonomy" id="1381693"/>
    <lineage>
        <taxon>Eukaryota</taxon>
        <taxon>Sar</taxon>
        <taxon>Alveolata</taxon>
        <taxon>Dinophyceae</taxon>
        <taxon>Suessiales</taxon>
        <taxon>Symbiodiniaceae</taxon>
        <taxon>Durusdinium</taxon>
    </lineage>
</organism>
<evidence type="ECO:0000313" key="4">
    <source>
        <dbReference type="Proteomes" id="UP001642484"/>
    </source>
</evidence>
<feature type="transmembrane region" description="Helical" evidence="2">
    <location>
        <begin position="722"/>
        <end position="739"/>
    </location>
</feature>
<keyword evidence="4" id="KW-1185">Reference proteome</keyword>
<keyword evidence="2" id="KW-0472">Membrane</keyword>
<gene>
    <name evidence="3" type="ORF">CCMP2556_LOCUS12428</name>
</gene>
<feature type="transmembrane region" description="Helical" evidence="2">
    <location>
        <begin position="745"/>
        <end position="762"/>
    </location>
</feature>
<feature type="transmembrane region" description="Helical" evidence="2">
    <location>
        <begin position="683"/>
        <end position="701"/>
    </location>
</feature>